<feature type="transmembrane region" description="Helical" evidence="1">
    <location>
        <begin position="153"/>
        <end position="176"/>
    </location>
</feature>
<dbReference type="Proteomes" id="UP001256588">
    <property type="component" value="Unassembled WGS sequence"/>
</dbReference>
<evidence type="ECO:0000313" key="3">
    <source>
        <dbReference type="Proteomes" id="UP001256588"/>
    </source>
</evidence>
<feature type="transmembrane region" description="Helical" evidence="1">
    <location>
        <begin position="341"/>
        <end position="361"/>
    </location>
</feature>
<feature type="transmembrane region" description="Helical" evidence="1">
    <location>
        <begin position="202"/>
        <end position="223"/>
    </location>
</feature>
<evidence type="ECO:0000256" key="1">
    <source>
        <dbReference type="SAM" id="Phobius"/>
    </source>
</evidence>
<organism evidence="2 3">
    <name type="scientific">Luteimonas terrae</name>
    <dbReference type="NCBI Taxonomy" id="1530191"/>
    <lineage>
        <taxon>Bacteria</taxon>
        <taxon>Pseudomonadati</taxon>
        <taxon>Pseudomonadota</taxon>
        <taxon>Gammaproteobacteria</taxon>
        <taxon>Lysobacterales</taxon>
        <taxon>Lysobacteraceae</taxon>
        <taxon>Luteimonas</taxon>
    </lineage>
</organism>
<comment type="caution">
    <text evidence="2">The sequence shown here is derived from an EMBL/GenBank/DDBJ whole genome shotgun (WGS) entry which is preliminary data.</text>
</comment>
<reference evidence="2 3" key="1">
    <citation type="submission" date="2023-07" db="EMBL/GenBank/DDBJ databases">
        <title>Sorghum-associated microbial communities from plants grown in Nebraska, USA.</title>
        <authorList>
            <person name="Schachtman D."/>
        </authorList>
    </citation>
    <scope>NUCLEOTIDE SEQUENCE [LARGE SCALE GENOMIC DNA]</scope>
    <source>
        <strain evidence="2 3">4099</strain>
    </source>
</reference>
<proteinExistence type="predicted"/>
<protein>
    <submittedName>
        <fullName evidence="2">Iron-regulated membrane protein</fullName>
    </submittedName>
</protein>
<keyword evidence="1" id="KW-1133">Transmembrane helix</keyword>
<dbReference type="PANTHER" id="PTHR34219:SF8">
    <property type="entry name" value="PEPSY DOMAIN-CONTAINING PROTEIN"/>
    <property type="match status" value="1"/>
</dbReference>
<feature type="transmembrane region" description="Helical" evidence="1">
    <location>
        <begin position="399"/>
        <end position="418"/>
    </location>
</feature>
<gene>
    <name evidence="2" type="ORF">J2W68_003018</name>
</gene>
<dbReference type="Pfam" id="PF03929">
    <property type="entry name" value="PepSY_TM"/>
    <property type="match status" value="1"/>
</dbReference>
<accession>A0ABU1XZZ1</accession>
<keyword evidence="3" id="KW-1185">Reference proteome</keyword>
<feature type="transmembrane region" description="Helical" evidence="1">
    <location>
        <begin position="32"/>
        <end position="52"/>
    </location>
</feature>
<name>A0ABU1XZZ1_9GAMM</name>
<keyword evidence="1" id="KW-0472">Membrane</keyword>
<sequence length="419" mass="46612">MSTTPAARPHTTAAPAKGGGGRRLWFDLHSWIGLKLSIFMAFVCLTGTLATVSQEIDWLVFPEARVTPTVQRASWGGMTAAVQRAYPQWTLESLSAPHASRFAARAVMRLPDGARRFVWVDPYSGRVTGDTTWFNAQRILRNTHRHLMLPLKIGVPLVSALAVPLLLTLISSLYIYKRWWRGFLTWPRADRPRRLWGDVHRLAGVWSLWFIAVIALTGGWYLVESLGGGAGPAAEIVLSEPGVATAPADADAIDHAVAEVTRQWPELQVRGLHDVSARSLLLDGEAQAWLVRDRANAVGYDLQDHRMTGQRDGRDMGIHQRISEMADPLHFGTFGGWPVRWLWFVSGALLTTLSVTGVYLYGLRVSDALRSAARRQGNADPRAVSPWGQVWTGVARWRWLWIPLLCVWGWLLAVALRAA</sequence>
<keyword evidence="1" id="KW-0812">Transmembrane</keyword>
<evidence type="ECO:0000313" key="2">
    <source>
        <dbReference type="EMBL" id="MDR7194273.1"/>
    </source>
</evidence>
<dbReference type="InterPro" id="IPR005625">
    <property type="entry name" value="PepSY-ass_TM"/>
</dbReference>
<dbReference type="PANTHER" id="PTHR34219">
    <property type="entry name" value="IRON-REGULATED INNER MEMBRANE PROTEIN-RELATED"/>
    <property type="match status" value="1"/>
</dbReference>
<dbReference type="RefSeq" id="WP_310237306.1">
    <property type="nucleotide sequence ID" value="NZ_JAVDWO010000014.1"/>
</dbReference>
<dbReference type="EMBL" id="JAVDWO010000014">
    <property type="protein sequence ID" value="MDR7194273.1"/>
    <property type="molecule type" value="Genomic_DNA"/>
</dbReference>